<protein>
    <submittedName>
        <fullName evidence="1">Uncharacterized protein</fullName>
    </submittedName>
</protein>
<sequence length="112" mass="12588">MASLPEASLAVLYLTLPYHTLSVLSQASQATCPLPIKHREEGWEERKDIGCCHNRPKGRKYLFLTNNFQQHGRYQTANERRDEPLLPPSVSPLTLLFSTHGLCSTRVLAASL</sequence>
<dbReference type="AlphaFoldDB" id="W9PHY4"/>
<reference evidence="1" key="1">
    <citation type="submission" date="2011-10" db="EMBL/GenBank/DDBJ databases">
        <title>The Genome Sequence of Fusarium oxysporum HDV247.</title>
        <authorList>
            <consortium name="The Broad Institute Genome Sequencing Platform"/>
            <person name="Ma L.-J."/>
            <person name="Gale L.R."/>
            <person name="Schwartz D.C."/>
            <person name="Zhou S."/>
            <person name="Corby-Kistler H."/>
            <person name="Young S.K."/>
            <person name="Zeng Q."/>
            <person name="Gargeya S."/>
            <person name="Fitzgerald M."/>
            <person name="Haas B."/>
            <person name="Abouelleil A."/>
            <person name="Alvarado L."/>
            <person name="Arachchi H.M."/>
            <person name="Berlin A."/>
            <person name="Brown A."/>
            <person name="Chapman S.B."/>
            <person name="Chen Z."/>
            <person name="Dunbar C."/>
            <person name="Freedman E."/>
            <person name="Gearin G."/>
            <person name="Goldberg J."/>
            <person name="Griggs A."/>
            <person name="Gujja S."/>
            <person name="Heiman D."/>
            <person name="Howarth C."/>
            <person name="Larson L."/>
            <person name="Lui A."/>
            <person name="MacDonald P.J.P."/>
            <person name="Montmayeur A."/>
            <person name="Murphy C."/>
            <person name="Neiman D."/>
            <person name="Pearson M."/>
            <person name="Priest M."/>
            <person name="Roberts A."/>
            <person name="Saif S."/>
            <person name="Shea T."/>
            <person name="Shenoy N."/>
            <person name="Sisk P."/>
            <person name="Stolte C."/>
            <person name="Sykes S."/>
            <person name="Wortman J."/>
            <person name="Nusbaum C."/>
            <person name="Birren B."/>
        </authorList>
    </citation>
    <scope>NUCLEOTIDE SEQUENCE [LARGE SCALE GENOMIC DNA]</scope>
    <source>
        <strain evidence="1">HDV247</strain>
    </source>
</reference>
<reference evidence="1" key="2">
    <citation type="submission" date="2012-05" db="EMBL/GenBank/DDBJ databases">
        <title>Annotation of the Genome Sequence of Fusarium oxysporum HDV247.</title>
        <authorList>
            <consortium name="The Broad Institute Genomics Platform"/>
            <person name="Ma L.-J."/>
            <person name="Corby-Kistler H."/>
            <person name="Broz K."/>
            <person name="Gale L.R."/>
            <person name="Jonkers W."/>
            <person name="O'Donnell K."/>
            <person name="Ploetz R."/>
            <person name="Steinberg C."/>
            <person name="Schwartz D.C."/>
            <person name="VanEtten H."/>
            <person name="Zhou S."/>
            <person name="Young S.K."/>
            <person name="Zeng Q."/>
            <person name="Gargeya S."/>
            <person name="Fitzgerald M."/>
            <person name="Abouelleil A."/>
            <person name="Alvarado L."/>
            <person name="Chapman S.B."/>
            <person name="Gainer-Dewar J."/>
            <person name="Goldberg J."/>
            <person name="Griggs A."/>
            <person name="Gujja S."/>
            <person name="Hansen M."/>
            <person name="Howarth C."/>
            <person name="Imamovic A."/>
            <person name="Ireland A."/>
            <person name="Larimer J."/>
            <person name="McCowan C."/>
            <person name="Murphy C."/>
            <person name="Pearson M."/>
            <person name="Poon T.W."/>
            <person name="Priest M."/>
            <person name="Roberts A."/>
            <person name="Saif S."/>
            <person name="Shea T."/>
            <person name="Sykes S."/>
            <person name="Wortman J."/>
            <person name="Nusbaum C."/>
            <person name="Birren B."/>
        </authorList>
    </citation>
    <scope>NUCLEOTIDE SEQUENCE</scope>
    <source>
        <strain evidence="1">HDV247</strain>
    </source>
</reference>
<proteinExistence type="predicted"/>
<dbReference type="HOGENOM" id="CLU_2146002_0_0_1"/>
<organism evidence="1">
    <name type="scientific">Fusarium oxysporum f. sp. pisi HDV247</name>
    <dbReference type="NCBI Taxonomy" id="1080344"/>
    <lineage>
        <taxon>Eukaryota</taxon>
        <taxon>Fungi</taxon>
        <taxon>Dikarya</taxon>
        <taxon>Ascomycota</taxon>
        <taxon>Pezizomycotina</taxon>
        <taxon>Sordariomycetes</taxon>
        <taxon>Hypocreomycetidae</taxon>
        <taxon>Hypocreales</taxon>
        <taxon>Nectriaceae</taxon>
        <taxon>Fusarium</taxon>
        <taxon>Fusarium oxysporum species complex</taxon>
    </lineage>
</organism>
<accession>W9PHY4</accession>
<evidence type="ECO:0000313" key="1">
    <source>
        <dbReference type="EMBL" id="EXA42646.1"/>
    </source>
</evidence>
<gene>
    <name evidence="1" type="ORF">FOVG_07812</name>
</gene>
<dbReference type="Proteomes" id="UP000030751">
    <property type="component" value="Unassembled WGS sequence"/>
</dbReference>
<dbReference type="EMBL" id="JH650972">
    <property type="protein sequence ID" value="EXA42646.1"/>
    <property type="molecule type" value="Genomic_DNA"/>
</dbReference>
<name>W9PHY4_FUSOX</name>